<evidence type="ECO:0008006" key="3">
    <source>
        <dbReference type="Google" id="ProtNLM"/>
    </source>
</evidence>
<comment type="caution">
    <text evidence="1">The sequence shown here is derived from an EMBL/GenBank/DDBJ whole genome shotgun (WGS) entry which is preliminary data.</text>
</comment>
<keyword evidence="2" id="KW-1185">Reference proteome</keyword>
<evidence type="ECO:0000313" key="1">
    <source>
        <dbReference type="EMBL" id="MCX2972991.1"/>
    </source>
</evidence>
<evidence type="ECO:0000313" key="2">
    <source>
        <dbReference type="Proteomes" id="UP001143307"/>
    </source>
</evidence>
<accession>A0ABT3STM2</accession>
<gene>
    <name evidence="1" type="ORF">EYC87_05255</name>
</gene>
<organism evidence="1 2">
    <name type="scientific">Candidatus Seongchinamella marina</name>
    <dbReference type="NCBI Taxonomy" id="2518990"/>
    <lineage>
        <taxon>Bacteria</taxon>
        <taxon>Pseudomonadati</taxon>
        <taxon>Pseudomonadota</taxon>
        <taxon>Gammaproteobacteria</taxon>
        <taxon>Cellvibrionales</taxon>
        <taxon>Halieaceae</taxon>
        <taxon>Seongchinamella</taxon>
    </lineage>
</organism>
<dbReference type="EMBL" id="SHNP01000002">
    <property type="protein sequence ID" value="MCX2972991.1"/>
    <property type="molecule type" value="Genomic_DNA"/>
</dbReference>
<dbReference type="SUPFAM" id="SSF109709">
    <property type="entry name" value="KorB DNA-binding domain-like"/>
    <property type="match status" value="1"/>
</dbReference>
<dbReference type="Gene3D" id="1.10.10.2830">
    <property type="match status" value="1"/>
</dbReference>
<protein>
    <recommendedName>
        <fullName evidence="3">ParB/Sulfiredoxin domain-containing protein</fullName>
    </recommendedName>
</protein>
<dbReference type="RefSeq" id="WP_279251954.1">
    <property type="nucleotide sequence ID" value="NZ_SHNP01000002.1"/>
</dbReference>
<dbReference type="Proteomes" id="UP001143307">
    <property type="component" value="Unassembled WGS sequence"/>
</dbReference>
<proteinExistence type="predicted"/>
<sequence length="204" mass="22711">MKNKLPAGYLNLGNSIMHFAQVRQYTADIERFKRHLPLMRELDGVEDGPEAIDGRNRLAACKLAKVEPEVKQLNGHDPEALILSENIMRRHMTKGQRAMAVAMMYPEGQQGKKDNIAKLLGSGEYLRQARTVLKYAPEYTDAVLAGAKSLSEAYEEAKHRKRAGNAIYERIDDIPQFALSLREFGALSIAEGEKLQQQLGGGCA</sequence>
<reference evidence="1" key="1">
    <citation type="submission" date="2019-02" db="EMBL/GenBank/DDBJ databases">
        <authorList>
            <person name="Li S.-H."/>
        </authorList>
    </citation>
    <scope>NUCLEOTIDE SEQUENCE</scope>
    <source>
        <strain evidence="1">IMCC8485</strain>
    </source>
</reference>
<name>A0ABT3STM2_9GAMM</name>